<keyword evidence="2" id="KW-1185">Reference proteome</keyword>
<dbReference type="AlphaFoldDB" id="A0A087UIM2"/>
<sequence>MKMVCTHTICRESIPCKRRITLYEFIFVIGSCSSVRRRQISHRMCYSPSRQLSHRTASSIATTSTCGQLIIHTSTYIPNPHLLPARTNGLCYHIFLQEVLQDVPAVVRDRMWFQHDGTPAHNHMRVMGHSRAIGLAVVDPFARFIQLRFFFMEPSEEHHL</sequence>
<proteinExistence type="predicted"/>
<organism evidence="1 2">
    <name type="scientific">Stegodyphus mimosarum</name>
    <name type="common">African social velvet spider</name>
    <dbReference type="NCBI Taxonomy" id="407821"/>
    <lineage>
        <taxon>Eukaryota</taxon>
        <taxon>Metazoa</taxon>
        <taxon>Ecdysozoa</taxon>
        <taxon>Arthropoda</taxon>
        <taxon>Chelicerata</taxon>
        <taxon>Arachnida</taxon>
        <taxon>Araneae</taxon>
        <taxon>Araneomorphae</taxon>
        <taxon>Entelegynae</taxon>
        <taxon>Eresoidea</taxon>
        <taxon>Eresidae</taxon>
        <taxon>Stegodyphus</taxon>
    </lineage>
</organism>
<dbReference type="EMBL" id="KK119971">
    <property type="protein sequence ID" value="KFM77211.1"/>
    <property type="molecule type" value="Genomic_DNA"/>
</dbReference>
<accession>A0A087UIM2</accession>
<protein>
    <submittedName>
        <fullName evidence="1">Uncharacterized protein</fullName>
    </submittedName>
</protein>
<reference evidence="1 2" key="1">
    <citation type="submission" date="2013-11" db="EMBL/GenBank/DDBJ databases">
        <title>Genome sequencing of Stegodyphus mimosarum.</title>
        <authorList>
            <person name="Bechsgaard J."/>
        </authorList>
    </citation>
    <scope>NUCLEOTIDE SEQUENCE [LARGE SCALE GENOMIC DNA]</scope>
</reference>
<evidence type="ECO:0000313" key="2">
    <source>
        <dbReference type="Proteomes" id="UP000054359"/>
    </source>
</evidence>
<dbReference type="Proteomes" id="UP000054359">
    <property type="component" value="Unassembled WGS sequence"/>
</dbReference>
<feature type="non-terminal residue" evidence="1">
    <location>
        <position position="160"/>
    </location>
</feature>
<gene>
    <name evidence="1" type="ORF">X975_13927</name>
</gene>
<evidence type="ECO:0000313" key="1">
    <source>
        <dbReference type="EMBL" id="KFM77211.1"/>
    </source>
</evidence>
<name>A0A087UIM2_STEMI</name>